<dbReference type="AlphaFoldDB" id="F4L3L6"/>
<dbReference type="CDD" id="cd05483">
    <property type="entry name" value="retropepsin_like_bacteria"/>
    <property type="match status" value="1"/>
</dbReference>
<keyword evidence="2" id="KW-1185">Reference proteome</keyword>
<gene>
    <name evidence="1" type="ordered locus">Halhy_6144</name>
</gene>
<dbReference type="HOGENOM" id="CLU_056360_1_0_10"/>
<dbReference type="eggNOG" id="COG3577">
    <property type="taxonomic scope" value="Bacteria"/>
</dbReference>
<organism evidence="1 2">
    <name type="scientific">Haliscomenobacter hydrossis (strain ATCC 27775 / DSM 1100 / LMG 10767 / O)</name>
    <dbReference type="NCBI Taxonomy" id="760192"/>
    <lineage>
        <taxon>Bacteria</taxon>
        <taxon>Pseudomonadati</taxon>
        <taxon>Bacteroidota</taxon>
        <taxon>Saprospiria</taxon>
        <taxon>Saprospirales</taxon>
        <taxon>Haliscomenobacteraceae</taxon>
        <taxon>Haliscomenobacter</taxon>
    </lineage>
</organism>
<evidence type="ECO:0000313" key="2">
    <source>
        <dbReference type="Proteomes" id="UP000008461"/>
    </source>
</evidence>
<sequence length="414" mass="46026">MLCSRDALIFVEVIIKDASMGKIVVIVVLSHLLLSRSYAQAINFKQGEALASTYFVELPYEKIEGKLVVAIELGGKKRKFLLDTGAPTAITEPVYFEVTPRLLAKEEIRDISEKKDSLWVVSLPELKVGGLVFANIPTIVIKESPLTTCFQVEGIIGSNLLRNSIVQFDSRRKTITIASDAKKLNLTNARKADLTLDKQSSPVFSVQLGKYIKEMVLFDSGADEFYAMSNDHFQLFKKAKGFEVMATTYGSNTMGLYGQSEQINMRRLFIPELIVNGVSIRGVKAETSAGPNSRIGAKLLDFGVLTLDYQQGNFYFEPYQEPAQFAETWWNLDPAFVDNKLIVGALWDKALKPKIRVGDQIMGIDGISTEQIELCTLILNSPLRNKSNAVLTLKTSKGDLKTIQIKKEGSIQNH</sequence>
<dbReference type="GO" id="GO:0004190">
    <property type="term" value="F:aspartic-type endopeptidase activity"/>
    <property type="evidence" value="ECO:0007669"/>
    <property type="project" value="InterPro"/>
</dbReference>
<name>F4L3L6_HALH1</name>
<reference key="2">
    <citation type="submission" date="2011-04" db="EMBL/GenBank/DDBJ databases">
        <title>Complete sequence of chromosome of Haliscomenobacter hydrossis DSM 1100.</title>
        <authorList>
            <consortium name="US DOE Joint Genome Institute (JGI-PGF)"/>
            <person name="Lucas S."/>
            <person name="Han J."/>
            <person name="Lapidus A."/>
            <person name="Bruce D."/>
            <person name="Goodwin L."/>
            <person name="Pitluck S."/>
            <person name="Peters L."/>
            <person name="Kyrpides N."/>
            <person name="Mavromatis K."/>
            <person name="Ivanova N."/>
            <person name="Ovchinnikova G."/>
            <person name="Pagani I."/>
            <person name="Daligault H."/>
            <person name="Detter J.C."/>
            <person name="Han C."/>
            <person name="Land M."/>
            <person name="Hauser L."/>
            <person name="Markowitz V."/>
            <person name="Cheng J.-F."/>
            <person name="Hugenholtz P."/>
            <person name="Woyke T."/>
            <person name="Wu D."/>
            <person name="Verbarg S."/>
            <person name="Frueling A."/>
            <person name="Brambilla E."/>
            <person name="Klenk H.-P."/>
            <person name="Eisen J.A."/>
        </authorList>
    </citation>
    <scope>NUCLEOTIDE SEQUENCE</scope>
    <source>
        <strain>DSM 1100</strain>
    </source>
</reference>
<dbReference type="EMBL" id="CP002691">
    <property type="protein sequence ID" value="AEE53966.1"/>
    <property type="molecule type" value="Genomic_DNA"/>
</dbReference>
<dbReference type="STRING" id="760192.Halhy_6144"/>
<reference evidence="1 2" key="1">
    <citation type="journal article" date="2011" name="Stand. Genomic Sci.">
        <title>Complete genome sequence of Haliscomenobacter hydrossis type strain (O).</title>
        <authorList>
            <consortium name="US DOE Joint Genome Institute (JGI-PGF)"/>
            <person name="Daligault H."/>
            <person name="Lapidus A."/>
            <person name="Zeytun A."/>
            <person name="Nolan M."/>
            <person name="Lucas S."/>
            <person name="Del Rio T.G."/>
            <person name="Tice H."/>
            <person name="Cheng J.F."/>
            <person name="Tapia R."/>
            <person name="Han C."/>
            <person name="Goodwin L."/>
            <person name="Pitluck S."/>
            <person name="Liolios K."/>
            <person name="Pagani I."/>
            <person name="Ivanova N."/>
            <person name="Huntemann M."/>
            <person name="Mavromatis K."/>
            <person name="Mikhailova N."/>
            <person name="Pati A."/>
            <person name="Chen A."/>
            <person name="Palaniappan K."/>
            <person name="Land M."/>
            <person name="Hauser L."/>
            <person name="Brambilla E.M."/>
            <person name="Rohde M."/>
            <person name="Verbarg S."/>
            <person name="Goker M."/>
            <person name="Bristow J."/>
            <person name="Eisen J.A."/>
            <person name="Markowitz V."/>
            <person name="Hugenholtz P."/>
            <person name="Kyrpides N.C."/>
            <person name="Klenk H.P."/>
            <person name="Woyke T."/>
        </authorList>
    </citation>
    <scope>NUCLEOTIDE SEQUENCE [LARGE SCALE GENOMIC DNA]</scope>
    <source>
        <strain evidence="2">ATCC 27775 / DSM 1100 / LMG 10767 / O</strain>
    </source>
</reference>
<dbReference type="KEGG" id="hhy:Halhy_6144"/>
<evidence type="ECO:0008006" key="3">
    <source>
        <dbReference type="Google" id="ProtNLM"/>
    </source>
</evidence>
<dbReference type="InterPro" id="IPR021109">
    <property type="entry name" value="Peptidase_aspartic_dom_sf"/>
</dbReference>
<dbReference type="InterPro" id="IPR034122">
    <property type="entry name" value="Retropepsin-like_bacterial"/>
</dbReference>
<dbReference type="OrthoDB" id="5580718at2"/>
<evidence type="ECO:0000313" key="1">
    <source>
        <dbReference type="EMBL" id="AEE53966.1"/>
    </source>
</evidence>
<dbReference type="Pfam" id="PF13650">
    <property type="entry name" value="Asp_protease_2"/>
    <property type="match status" value="1"/>
</dbReference>
<dbReference type="Proteomes" id="UP000008461">
    <property type="component" value="Chromosome"/>
</dbReference>
<dbReference type="PROSITE" id="PS00141">
    <property type="entry name" value="ASP_PROTEASE"/>
    <property type="match status" value="1"/>
</dbReference>
<protein>
    <recommendedName>
        <fullName evidence="3">PDZ/DHR/GLGF domain protein</fullName>
    </recommendedName>
</protein>
<dbReference type="InterPro" id="IPR001969">
    <property type="entry name" value="Aspartic_peptidase_AS"/>
</dbReference>
<accession>F4L3L6</accession>
<dbReference type="GO" id="GO:0006508">
    <property type="term" value="P:proteolysis"/>
    <property type="evidence" value="ECO:0007669"/>
    <property type="project" value="InterPro"/>
</dbReference>
<dbReference type="Gene3D" id="2.40.70.10">
    <property type="entry name" value="Acid Proteases"/>
    <property type="match status" value="1"/>
</dbReference>
<proteinExistence type="predicted"/>